<dbReference type="InterPro" id="IPR036477">
    <property type="entry name" value="Formyl_transf_N_sf"/>
</dbReference>
<comment type="caution">
    <text evidence="8">The sequence shown here is derived from an EMBL/GenBank/DDBJ whole genome shotgun (WGS) entry which is preliminary data.</text>
</comment>
<gene>
    <name evidence="5" type="primary">fmt</name>
    <name evidence="8" type="ORF">FHP25_37750</name>
</gene>
<dbReference type="AlphaFoldDB" id="A0A5C8P9U4"/>
<dbReference type="GO" id="GO:0004479">
    <property type="term" value="F:methionyl-tRNA formyltransferase activity"/>
    <property type="evidence" value="ECO:0007669"/>
    <property type="project" value="UniProtKB-UniRule"/>
</dbReference>
<evidence type="ECO:0000256" key="3">
    <source>
        <dbReference type="ARBA" id="ARBA00022679"/>
    </source>
</evidence>
<evidence type="ECO:0000256" key="5">
    <source>
        <dbReference type="HAMAP-Rule" id="MF_00182"/>
    </source>
</evidence>
<keyword evidence="3 5" id="KW-0808">Transferase</keyword>
<dbReference type="EC" id="2.1.2.9" evidence="2 5"/>
<dbReference type="RefSeq" id="WP_147852185.1">
    <property type="nucleotide sequence ID" value="NZ_VDUZ01000073.1"/>
</dbReference>
<feature type="domain" description="Formyl transferase C-terminal" evidence="7">
    <location>
        <begin position="203"/>
        <end position="303"/>
    </location>
</feature>
<dbReference type="InterPro" id="IPR041711">
    <property type="entry name" value="Met-tRNA-FMT_N"/>
</dbReference>
<dbReference type="SUPFAM" id="SSF50486">
    <property type="entry name" value="FMT C-terminal domain-like"/>
    <property type="match status" value="1"/>
</dbReference>
<evidence type="ECO:0000256" key="2">
    <source>
        <dbReference type="ARBA" id="ARBA00012261"/>
    </source>
</evidence>
<evidence type="ECO:0000256" key="1">
    <source>
        <dbReference type="ARBA" id="ARBA00010699"/>
    </source>
</evidence>
<dbReference type="PANTHER" id="PTHR11138:SF5">
    <property type="entry name" value="METHIONYL-TRNA FORMYLTRANSFERASE, MITOCHONDRIAL"/>
    <property type="match status" value="1"/>
</dbReference>
<dbReference type="PROSITE" id="PS00373">
    <property type="entry name" value="GART"/>
    <property type="match status" value="1"/>
</dbReference>
<feature type="domain" description="Formyl transferase N-terminal" evidence="6">
    <location>
        <begin position="1"/>
        <end position="180"/>
    </location>
</feature>
<dbReference type="Pfam" id="PF02911">
    <property type="entry name" value="Formyl_trans_C"/>
    <property type="match status" value="1"/>
</dbReference>
<evidence type="ECO:0000259" key="6">
    <source>
        <dbReference type="Pfam" id="PF00551"/>
    </source>
</evidence>
<dbReference type="GO" id="GO:0005829">
    <property type="term" value="C:cytosol"/>
    <property type="evidence" value="ECO:0007669"/>
    <property type="project" value="TreeGrafter"/>
</dbReference>
<dbReference type="InterPro" id="IPR011034">
    <property type="entry name" value="Formyl_transferase-like_C_sf"/>
</dbReference>
<dbReference type="InterPro" id="IPR005793">
    <property type="entry name" value="Formyl_trans_C"/>
</dbReference>
<evidence type="ECO:0000256" key="4">
    <source>
        <dbReference type="ARBA" id="ARBA00022917"/>
    </source>
</evidence>
<evidence type="ECO:0000313" key="9">
    <source>
        <dbReference type="Proteomes" id="UP000321638"/>
    </source>
</evidence>
<dbReference type="Pfam" id="PF00551">
    <property type="entry name" value="Formyl_trans_N"/>
    <property type="match status" value="1"/>
</dbReference>
<keyword evidence="4 5" id="KW-0648">Protein biosynthesis</keyword>
<dbReference type="InterPro" id="IPR044135">
    <property type="entry name" value="Met-tRNA-FMT_C"/>
</dbReference>
<dbReference type="OrthoDB" id="9802815at2"/>
<sequence length="325" mass="33753">MKLAFLGTSEFAVPALQALVDAGHDVVAVYTRAPKPAGRGQREQKTPAHRLADQLELVVRTPRTLRIDEAAAEFKALDLDAGVVVSYGHILPKSFLEAPLLGCFNIHGSLLPRWRGAAPIQRALLAGDAETGVTIIRMDEGLDTGPMLLAESVPIRADTTAGSLHDGLAVLGARLIVSALDGLVAGTLQAVAQPADGVTYAHKLQREEGALDWRRPAAELERQVRAFDPWPGTYFDAPAPGGGMERIKLLGAALALAAGAPGTVSVARDGVPTVACGVGGMRLLRLQRPGKAPVDGAAFARGFPLAGTVLPPPAGGDAPVVRPTG</sequence>
<dbReference type="InterPro" id="IPR001555">
    <property type="entry name" value="GART_AS"/>
</dbReference>
<dbReference type="HAMAP" id="MF_00182">
    <property type="entry name" value="Formyl_trans"/>
    <property type="match status" value="1"/>
</dbReference>
<dbReference type="Gene3D" id="3.40.50.12230">
    <property type="match status" value="1"/>
</dbReference>
<reference evidence="8 9" key="1">
    <citation type="submission" date="2019-06" db="EMBL/GenBank/DDBJ databases">
        <title>New taxonomy in bacterial strain CC-CFT640, isolated from vineyard.</title>
        <authorList>
            <person name="Lin S.-Y."/>
            <person name="Tsai C.-F."/>
            <person name="Young C.-C."/>
        </authorList>
    </citation>
    <scope>NUCLEOTIDE SEQUENCE [LARGE SCALE GENOMIC DNA]</scope>
    <source>
        <strain evidence="8 9">CC-CFT640</strain>
    </source>
</reference>
<name>A0A5C8P9U4_9HYPH</name>
<dbReference type="PANTHER" id="PTHR11138">
    <property type="entry name" value="METHIONYL-TRNA FORMYLTRANSFERASE"/>
    <property type="match status" value="1"/>
</dbReference>
<organism evidence="8 9">
    <name type="scientific">Vineibacter terrae</name>
    <dbReference type="NCBI Taxonomy" id="2586908"/>
    <lineage>
        <taxon>Bacteria</taxon>
        <taxon>Pseudomonadati</taxon>
        <taxon>Pseudomonadota</taxon>
        <taxon>Alphaproteobacteria</taxon>
        <taxon>Hyphomicrobiales</taxon>
        <taxon>Vineibacter</taxon>
    </lineage>
</organism>
<protein>
    <recommendedName>
        <fullName evidence="2 5">Methionyl-tRNA formyltransferase</fullName>
        <ecNumber evidence="2 5">2.1.2.9</ecNumber>
    </recommendedName>
</protein>
<keyword evidence="9" id="KW-1185">Reference proteome</keyword>
<dbReference type="CDD" id="cd08704">
    <property type="entry name" value="Met_tRNA_FMT_C"/>
    <property type="match status" value="1"/>
</dbReference>
<comment type="function">
    <text evidence="5">Attaches a formyl group to the free amino group of methionyl-tRNA(fMet). The formyl group appears to play a dual role in the initiator identity of N-formylmethionyl-tRNA by promoting its recognition by IF2 and preventing the misappropriation of this tRNA by the elongation apparatus.</text>
</comment>
<dbReference type="InterPro" id="IPR002376">
    <property type="entry name" value="Formyl_transf_N"/>
</dbReference>
<dbReference type="SUPFAM" id="SSF53328">
    <property type="entry name" value="Formyltransferase"/>
    <property type="match status" value="1"/>
</dbReference>
<dbReference type="InterPro" id="IPR005794">
    <property type="entry name" value="Fmt"/>
</dbReference>
<evidence type="ECO:0000313" key="8">
    <source>
        <dbReference type="EMBL" id="TXL69752.1"/>
    </source>
</evidence>
<dbReference type="Proteomes" id="UP000321638">
    <property type="component" value="Unassembled WGS sequence"/>
</dbReference>
<dbReference type="CDD" id="cd08646">
    <property type="entry name" value="FMT_core_Met-tRNA-FMT_N"/>
    <property type="match status" value="1"/>
</dbReference>
<evidence type="ECO:0000259" key="7">
    <source>
        <dbReference type="Pfam" id="PF02911"/>
    </source>
</evidence>
<dbReference type="NCBIfam" id="TIGR00460">
    <property type="entry name" value="fmt"/>
    <property type="match status" value="1"/>
</dbReference>
<feature type="binding site" evidence="5">
    <location>
        <begin position="109"/>
        <end position="112"/>
    </location>
    <ligand>
        <name>(6S)-5,6,7,8-tetrahydrofolate</name>
        <dbReference type="ChEBI" id="CHEBI:57453"/>
    </ligand>
</feature>
<accession>A0A5C8P9U4</accession>
<dbReference type="EMBL" id="VDUZ01000073">
    <property type="protein sequence ID" value="TXL69752.1"/>
    <property type="molecule type" value="Genomic_DNA"/>
</dbReference>
<proteinExistence type="inferred from homology"/>
<comment type="catalytic activity">
    <reaction evidence="5">
        <text>L-methionyl-tRNA(fMet) + (6R)-10-formyltetrahydrofolate = N-formyl-L-methionyl-tRNA(fMet) + (6S)-5,6,7,8-tetrahydrofolate + H(+)</text>
        <dbReference type="Rhea" id="RHEA:24380"/>
        <dbReference type="Rhea" id="RHEA-COMP:9952"/>
        <dbReference type="Rhea" id="RHEA-COMP:9953"/>
        <dbReference type="ChEBI" id="CHEBI:15378"/>
        <dbReference type="ChEBI" id="CHEBI:57453"/>
        <dbReference type="ChEBI" id="CHEBI:78530"/>
        <dbReference type="ChEBI" id="CHEBI:78844"/>
        <dbReference type="ChEBI" id="CHEBI:195366"/>
        <dbReference type="EC" id="2.1.2.9"/>
    </reaction>
</comment>
<comment type="similarity">
    <text evidence="1 5">Belongs to the Fmt family.</text>
</comment>